<dbReference type="VEuPathDB" id="FungiDB:PEXP_062240"/>
<evidence type="ECO:0000313" key="1">
    <source>
        <dbReference type="EMBL" id="KGO62876.1"/>
    </source>
</evidence>
<protein>
    <submittedName>
        <fullName evidence="1">Uncharacterized protein</fullName>
    </submittedName>
</protein>
<dbReference type="Proteomes" id="UP000030143">
    <property type="component" value="Unassembled WGS sequence"/>
</dbReference>
<name>A0A0A2ISX5_PENEN</name>
<accession>A0A0A2ISX5</accession>
<dbReference type="GeneID" id="27677093"/>
<dbReference type="AlphaFoldDB" id="A0A0A2ISX5"/>
<proteinExistence type="predicted"/>
<reference evidence="1 2" key="1">
    <citation type="journal article" date="2015" name="Mol. Plant Microbe Interact.">
        <title>Genome, transcriptome, and functional analyses of Penicillium expansum provide new insights into secondary metabolism and pathogenicity.</title>
        <authorList>
            <person name="Ballester A.R."/>
            <person name="Marcet-Houben M."/>
            <person name="Levin E."/>
            <person name="Sela N."/>
            <person name="Selma-Lazaro C."/>
            <person name="Carmona L."/>
            <person name="Wisniewski M."/>
            <person name="Droby S."/>
            <person name="Gonzalez-Candelas L."/>
            <person name="Gabaldon T."/>
        </authorList>
    </citation>
    <scope>NUCLEOTIDE SEQUENCE [LARGE SCALE GENOMIC DNA]</scope>
    <source>
        <strain evidence="1 2">MD-8</strain>
    </source>
</reference>
<gene>
    <name evidence="1" type="ORF">PEX2_043990</name>
</gene>
<evidence type="ECO:0000313" key="2">
    <source>
        <dbReference type="Proteomes" id="UP000030143"/>
    </source>
</evidence>
<sequence>MESTQPSADADENMRLAIERFRTKMEASNWQFLQDRIDEIESMDLSTEEKLKKMNIWTWIMTPKCADPEKPTVSPETTCQSHQRTATQLIDLKSLSHENMDGVIPPKLWTDEWRQVYLDTIQTVCNEVAFRIDDDTEFEVPPCHDLALFLKYASGIVDADFRYDGMAPFEPPGIYMASISDISKAREDLVEGLHHYYICDEDFVDAYTHDDLEVRVGFQTGTGVRYKMGGHSTWYSMYLYCRRWVEDSDPSHKDWAWRVVISPAEVFENSTIVYGQRTRFDSIVDFLDWYSSWLEYVDMDEVRANLIQNDLIEEDEEEE</sequence>
<dbReference type="HOGENOM" id="CLU_811316_0_0_1"/>
<keyword evidence="2" id="KW-1185">Reference proteome</keyword>
<dbReference type="RefSeq" id="XP_016603376.1">
    <property type="nucleotide sequence ID" value="XM_016741674.1"/>
</dbReference>
<comment type="caution">
    <text evidence="1">The sequence shown here is derived from an EMBL/GenBank/DDBJ whole genome shotgun (WGS) entry which is preliminary data.</text>
</comment>
<dbReference type="EMBL" id="JQFZ01000018">
    <property type="protein sequence ID" value="KGO62876.1"/>
    <property type="molecule type" value="Genomic_DNA"/>
</dbReference>
<organism evidence="1 2">
    <name type="scientific">Penicillium expansum</name>
    <name type="common">Blue mold rot fungus</name>
    <dbReference type="NCBI Taxonomy" id="27334"/>
    <lineage>
        <taxon>Eukaryota</taxon>
        <taxon>Fungi</taxon>
        <taxon>Dikarya</taxon>
        <taxon>Ascomycota</taxon>
        <taxon>Pezizomycotina</taxon>
        <taxon>Eurotiomycetes</taxon>
        <taxon>Eurotiomycetidae</taxon>
        <taxon>Eurotiales</taxon>
        <taxon>Aspergillaceae</taxon>
        <taxon>Penicillium</taxon>
    </lineage>
</organism>